<organism evidence="2 3">
    <name type="scientific">Bursaphelenchus xylophilus</name>
    <name type="common">Pinewood nematode worm</name>
    <name type="synonym">Aphelenchoides xylophilus</name>
    <dbReference type="NCBI Taxonomy" id="6326"/>
    <lineage>
        <taxon>Eukaryota</taxon>
        <taxon>Metazoa</taxon>
        <taxon>Ecdysozoa</taxon>
        <taxon>Nematoda</taxon>
        <taxon>Chromadorea</taxon>
        <taxon>Rhabditida</taxon>
        <taxon>Tylenchina</taxon>
        <taxon>Tylenchomorpha</taxon>
        <taxon>Aphelenchoidea</taxon>
        <taxon>Aphelenchoididae</taxon>
        <taxon>Bursaphelenchus</taxon>
    </lineage>
</organism>
<dbReference type="EMBL" id="CAJFDI010000005">
    <property type="protein sequence ID" value="CAD5231280.1"/>
    <property type="molecule type" value="Genomic_DNA"/>
</dbReference>
<dbReference type="Gene3D" id="1.25.10.10">
    <property type="entry name" value="Leucine-rich Repeat Variant"/>
    <property type="match status" value="2"/>
</dbReference>
<dbReference type="PANTHER" id="PTHR21663:SF0">
    <property type="entry name" value="HEAT REPEAT-CONTAINING PROTEIN 5B"/>
    <property type="match status" value="1"/>
</dbReference>
<dbReference type="InterPro" id="IPR040108">
    <property type="entry name" value="Laa1/Sip1/HEATR5"/>
</dbReference>
<evidence type="ECO:0000313" key="2">
    <source>
        <dbReference type="EMBL" id="CAD5231280.1"/>
    </source>
</evidence>
<evidence type="ECO:0000256" key="1">
    <source>
        <dbReference type="ARBA" id="ARBA00008304"/>
    </source>
</evidence>
<dbReference type="Proteomes" id="UP000659654">
    <property type="component" value="Unassembled WGS sequence"/>
</dbReference>
<dbReference type="GO" id="GO:0030139">
    <property type="term" value="C:endocytic vesicle"/>
    <property type="evidence" value="ECO:0007669"/>
    <property type="project" value="TreeGrafter"/>
</dbReference>
<evidence type="ECO:0000313" key="3">
    <source>
        <dbReference type="Proteomes" id="UP000659654"/>
    </source>
</evidence>
<name>A0A7I8X5I0_BURXY</name>
<dbReference type="EMBL" id="CAJFCV020000005">
    <property type="protein sequence ID" value="CAG9122436.1"/>
    <property type="molecule type" value="Genomic_DNA"/>
</dbReference>
<dbReference type="OrthoDB" id="192608at2759"/>
<reference evidence="2" key="1">
    <citation type="submission" date="2020-09" db="EMBL/GenBank/DDBJ databases">
        <authorList>
            <person name="Kikuchi T."/>
        </authorList>
    </citation>
    <scope>NUCLEOTIDE SEQUENCE</scope>
    <source>
        <strain evidence="2">Ka4C1</strain>
    </source>
</reference>
<dbReference type="InterPro" id="IPR046837">
    <property type="entry name" value="Laa1/Sip1/HEATR5-like_HEAT"/>
</dbReference>
<dbReference type="PANTHER" id="PTHR21663">
    <property type="entry name" value="HYPOTHETICAL HEAT DOMAIN-CONTAINING"/>
    <property type="match status" value="1"/>
</dbReference>
<dbReference type="InterPro" id="IPR011989">
    <property type="entry name" value="ARM-like"/>
</dbReference>
<dbReference type="GO" id="GO:0016020">
    <property type="term" value="C:membrane"/>
    <property type="evidence" value="ECO:0007669"/>
    <property type="project" value="TreeGrafter"/>
</dbReference>
<proteinExistence type="inferred from homology"/>
<comment type="caution">
    <text evidence="2">The sequence shown here is derived from an EMBL/GenBank/DDBJ whole genome shotgun (WGS) entry which is preliminary data.</text>
</comment>
<dbReference type="Pfam" id="PF20210">
    <property type="entry name" value="Laa1_Sip1_HTR5"/>
    <property type="match status" value="1"/>
</dbReference>
<dbReference type="GO" id="GO:0005794">
    <property type="term" value="C:Golgi apparatus"/>
    <property type="evidence" value="ECO:0007669"/>
    <property type="project" value="TreeGrafter"/>
</dbReference>
<protein>
    <submittedName>
        <fullName evidence="2">(pine wood nematode) hypothetical protein</fullName>
    </submittedName>
</protein>
<dbReference type="GO" id="GO:0006897">
    <property type="term" value="P:endocytosis"/>
    <property type="evidence" value="ECO:0007669"/>
    <property type="project" value="TreeGrafter"/>
</dbReference>
<gene>
    <name evidence="2" type="ORF">BXYJ_LOCUS11402</name>
</gene>
<dbReference type="GO" id="GO:0008104">
    <property type="term" value="P:intracellular protein localization"/>
    <property type="evidence" value="ECO:0007669"/>
    <property type="project" value="TreeGrafter"/>
</dbReference>
<comment type="similarity">
    <text evidence="1">Belongs to the HEATR5 family.</text>
</comment>
<dbReference type="GO" id="GO:0042147">
    <property type="term" value="P:retrograde transport, endosome to Golgi"/>
    <property type="evidence" value="ECO:0007669"/>
    <property type="project" value="TreeGrafter"/>
</dbReference>
<keyword evidence="3" id="KW-1185">Reference proteome</keyword>
<dbReference type="SUPFAM" id="SSF48371">
    <property type="entry name" value="ARM repeat"/>
    <property type="match status" value="2"/>
</dbReference>
<sequence length="2062" mass="229492">MEQSNSLLLNEQALKECPDQNKPIFFYEWLRYLDRILPVTQKADLKSVQQKLVEVLTQRISTGLGPPTRSLLAKCLTQVFSIADSYDLFQTINLCNDALKVKDDSNAQLQVKLTALAVLGQFYSSLGKMVGRSYEESFSLMAKWIKSADSASRTEILLTLSKMVHGLGPSSHSIHKDLYKLLSKGYLTDRVMFVRAAAVKCLSGLVSDPNSPIFTSDIDSILTIALKSLDESNFEVRFEVAKVFAHIAVFTVGKKPQRLMPDKSTPSQQKQMTFEEVFNFMSNGFIRGGIGGFLKGGNSSPTGQRQIRVGMALAYVEVCRELGTNWLERNLIFWQKHVLQIAFKIGPTSTNSNQTQSNEAIHMRKCISYIFRQTLGQMLSESGQITACKNFGQLLNEYNNFLEIPDDEEKVIKEEGTSIANVSTVILLEMSALINQVDTAIASVLTESNGVQEPVFACLLHPFKVVRLSAAYCLRSAIRAVPHLATPLIDRCLNRLEHLRHSSIAVSGYATCLAALCAGSLHTELGIPFQKVRTVFQTAEDLIKTAAQSSKLALDKTQSGWLLTTALISMGPPYIKHSLNKLVMLWKCSFPRSVDEAKGEKGRGDTFIWECILESRAGALGSMEAFVLHCQELMTEDITKRIIQCIETTLATMALVGDLLGSHGNKLRYPIYLMRIRLYSLLKSLPFKSYEHLFNSLLRELVADITLSDNAQATTAVSDLADKCTAVGDCLLGGWLRNSTHSELELQLHHAQNSASGSIDYDPMCVVIGAENWTKAHEGESESPNWPQPLPPQLVSLDIAVSMFGRIYPLVPSRHKLQLTNHFINCMANLKQTPRLQAIQLNILGALLSGMKAMGEIRNYRSQGTEHQEQTVKLLRQFVTADNPLQRCLAIEALGRMAQAISEPKFFAGLAQASFNDLQAMKDEKSRSGLALSLGALHRYVGSLGSGHHLHTAVSLVLSLAQDHSSITSRAWALFSLSLIASTGGGMFRGYVEPSLAMCIRLMLTTPQTNVEVIQCIGKLVSTLITAVGPELPSTDASMEKMRSSFIVACSMMFEHSDPQIKAEAIACQQQLHLFAPRFVELDRLVSTICHQLYSPHFVLRKAAINCLKQLLQREAKEVRERAQSLVPAGIIEHSKLKESPLPDTGLEGALFDLLDIESDPEQRENIMECVLFLVQHSASEMLQFWLQMCKDILASSSSENVRSTLVIKDEGKDKGEEVLADDDDTLQGVQLGDTKVRDKVAPRWPTRVFAFSIVRKLMRLCETERAHLDLALAKELQPSSKQDYLVLHLADLVRMSFMGATSEISELRLAGLACLHDVIDRFAKVPEPEFPGHVILEQFQAQVGAALRPAFEAQTPSHVTAAACQVCSAWIGSGVARDLNDLRRVHQLLVSSLDKLKNGSENAQLFNESAATLEKLSILKAWAEVYIVAIQDEDRKDEKEENYTESLLSLVNPELKVLLGHWLAALRDSALLSLPIEFGDQLPANGGSFFTPDSAETCKEYYRQCWPPILLASSIWLKQNDHAQIECDPLLGLEKKEKRFYLMLGMCVEALCNTRQFSDNDRTIYLGLETLKNLIDSPWAQLEFMKDVKMSIEVMNVLHRLILTRDSLTVQKHCTDVVEKVVSAAQAALKARDPQNSDEYFDGFDPESGKIKHTTSLTFATLEVCLCVLVRQIPQINSELAKGRTPIHHRKYSRLPHESCELIKKAIDLLNEVPSLSSERGSLVVLPSIFYLILAILRESSRLDPEVNDAKPGDLTVGAAGAMKALKQLISSVPTDEVLFDQWASIARSALLSLLKMSDEQEHKVDDAVIMLAACVMITSAPKKFEIGVQLFFRMCEIVKKCLRSPHFQVQFQALQTVNSLFQRKETAAAYVKELGPAVFNKIKPYLMDEGMVIADEHGKTHKPASETDLPVLQDLTDSELVTIQETIKAVEAVLAMSRGEKTYMFVNLLVRCLVRFLCPEPETQLKTVSENVRKLHEFAYQRLNLIGPKYPEPFKALIQHCPSVKQRIEAAASVLQRQFEAQKQAQIEQQQKAKAAHMAALQAANQKPTIELKMDFGGFK</sequence>
<dbReference type="Pfam" id="PF25468">
    <property type="entry name" value="HEAT_HEATR5A"/>
    <property type="match status" value="1"/>
</dbReference>
<accession>A0A7I8X5I0</accession>
<dbReference type="Proteomes" id="UP000582659">
    <property type="component" value="Unassembled WGS sequence"/>
</dbReference>
<dbReference type="GO" id="GO:0005829">
    <property type="term" value="C:cytosol"/>
    <property type="evidence" value="ECO:0007669"/>
    <property type="project" value="GOC"/>
</dbReference>
<dbReference type="InterPro" id="IPR016024">
    <property type="entry name" value="ARM-type_fold"/>
</dbReference>